<keyword evidence="3" id="KW-1185">Reference proteome</keyword>
<reference evidence="2" key="2">
    <citation type="submission" date="2018-04" db="EMBL/GenBank/DDBJ databases">
        <title>OnivRS2 (Oryza nivara Reference Sequence Version 2).</title>
        <authorList>
            <person name="Zhang J."/>
            <person name="Kudrna D."/>
            <person name="Lee S."/>
            <person name="Talag J."/>
            <person name="Rajasekar S."/>
            <person name="Welchert J."/>
            <person name="Hsing Y.-I."/>
            <person name="Wing R.A."/>
        </authorList>
    </citation>
    <scope>NUCLEOTIDE SEQUENCE [LARGE SCALE GENOMIC DNA]</scope>
    <source>
        <strain evidence="2">SL10</strain>
    </source>
</reference>
<reference evidence="2" key="1">
    <citation type="submission" date="2015-04" db="UniProtKB">
        <authorList>
            <consortium name="EnsemblPlants"/>
        </authorList>
    </citation>
    <scope>IDENTIFICATION</scope>
    <source>
        <strain evidence="2">SL10</strain>
    </source>
</reference>
<dbReference type="Gramene" id="ONIVA06G17780.1">
    <property type="protein sequence ID" value="ONIVA06G17780.1"/>
    <property type="gene ID" value="ONIVA06G17780"/>
</dbReference>
<dbReference type="EnsemblPlants" id="ONIVA06G17780.1">
    <property type="protein sequence ID" value="ONIVA06G17780.1"/>
    <property type="gene ID" value="ONIVA06G17780"/>
</dbReference>
<evidence type="ECO:0000313" key="2">
    <source>
        <dbReference type="EnsemblPlants" id="ONIVA06G17780.1"/>
    </source>
</evidence>
<feature type="region of interest" description="Disordered" evidence="1">
    <location>
        <begin position="62"/>
        <end position="86"/>
    </location>
</feature>
<evidence type="ECO:0000313" key="3">
    <source>
        <dbReference type="Proteomes" id="UP000006591"/>
    </source>
</evidence>
<protein>
    <submittedName>
        <fullName evidence="2">Uncharacterized protein</fullName>
    </submittedName>
</protein>
<dbReference type="AlphaFoldDB" id="A0A0E0HQY0"/>
<proteinExistence type="predicted"/>
<feature type="compositionally biased region" description="Basic and acidic residues" evidence="1">
    <location>
        <begin position="66"/>
        <end position="79"/>
    </location>
</feature>
<dbReference type="Proteomes" id="UP000006591">
    <property type="component" value="Chromosome 6"/>
</dbReference>
<accession>A0A0E0HQY0</accession>
<evidence type="ECO:0000256" key="1">
    <source>
        <dbReference type="SAM" id="MobiDB-lite"/>
    </source>
</evidence>
<sequence>MEKSWPVMKHDESRSEDVDLVGGEVQISKAELSSRSETNRLDKSNDTRAELLKLAGVIGNEVEGAEGEKGGGGESDSRKGMGHSAYPMHLYTIR</sequence>
<organism evidence="2">
    <name type="scientific">Oryza nivara</name>
    <name type="common">Indian wild rice</name>
    <name type="synonym">Oryza sativa f. spontanea</name>
    <dbReference type="NCBI Taxonomy" id="4536"/>
    <lineage>
        <taxon>Eukaryota</taxon>
        <taxon>Viridiplantae</taxon>
        <taxon>Streptophyta</taxon>
        <taxon>Embryophyta</taxon>
        <taxon>Tracheophyta</taxon>
        <taxon>Spermatophyta</taxon>
        <taxon>Magnoliopsida</taxon>
        <taxon>Liliopsida</taxon>
        <taxon>Poales</taxon>
        <taxon>Poaceae</taxon>
        <taxon>BOP clade</taxon>
        <taxon>Oryzoideae</taxon>
        <taxon>Oryzeae</taxon>
        <taxon>Oryzinae</taxon>
        <taxon>Oryza</taxon>
    </lineage>
</organism>
<dbReference type="HOGENOM" id="CLU_2389924_0_0_1"/>
<name>A0A0E0HQY0_ORYNI</name>